<name>A0A0A9HN19_ARUDO</name>
<sequence length="35" mass="4026">MQLCGSDTSLLMSQTHNAETYKFFTNKGRFAHCEK</sequence>
<dbReference type="AlphaFoldDB" id="A0A0A9HN19"/>
<protein>
    <submittedName>
        <fullName evidence="1">Uncharacterized protein</fullName>
    </submittedName>
</protein>
<accession>A0A0A9HN19</accession>
<dbReference type="EMBL" id="GBRH01159356">
    <property type="protein sequence ID" value="JAE38540.1"/>
    <property type="molecule type" value="Transcribed_RNA"/>
</dbReference>
<evidence type="ECO:0000313" key="1">
    <source>
        <dbReference type="EMBL" id="JAE38540.1"/>
    </source>
</evidence>
<organism evidence="1">
    <name type="scientific">Arundo donax</name>
    <name type="common">Giant reed</name>
    <name type="synonym">Donax arundinaceus</name>
    <dbReference type="NCBI Taxonomy" id="35708"/>
    <lineage>
        <taxon>Eukaryota</taxon>
        <taxon>Viridiplantae</taxon>
        <taxon>Streptophyta</taxon>
        <taxon>Embryophyta</taxon>
        <taxon>Tracheophyta</taxon>
        <taxon>Spermatophyta</taxon>
        <taxon>Magnoliopsida</taxon>
        <taxon>Liliopsida</taxon>
        <taxon>Poales</taxon>
        <taxon>Poaceae</taxon>
        <taxon>PACMAD clade</taxon>
        <taxon>Arundinoideae</taxon>
        <taxon>Arundineae</taxon>
        <taxon>Arundo</taxon>
    </lineage>
</organism>
<proteinExistence type="predicted"/>
<reference evidence="1" key="1">
    <citation type="submission" date="2014-09" db="EMBL/GenBank/DDBJ databases">
        <authorList>
            <person name="Magalhaes I.L.F."/>
            <person name="Oliveira U."/>
            <person name="Santos F.R."/>
            <person name="Vidigal T.H.D.A."/>
            <person name="Brescovit A.D."/>
            <person name="Santos A.J."/>
        </authorList>
    </citation>
    <scope>NUCLEOTIDE SEQUENCE</scope>
    <source>
        <tissue evidence="1">Shoot tissue taken approximately 20 cm above the soil surface</tissue>
    </source>
</reference>
<reference evidence="1" key="2">
    <citation type="journal article" date="2015" name="Data Brief">
        <title>Shoot transcriptome of the giant reed, Arundo donax.</title>
        <authorList>
            <person name="Barrero R.A."/>
            <person name="Guerrero F.D."/>
            <person name="Moolhuijzen P."/>
            <person name="Goolsby J.A."/>
            <person name="Tidwell J."/>
            <person name="Bellgard S.E."/>
            <person name="Bellgard M.I."/>
        </authorList>
    </citation>
    <scope>NUCLEOTIDE SEQUENCE</scope>
    <source>
        <tissue evidence="1">Shoot tissue taken approximately 20 cm above the soil surface</tissue>
    </source>
</reference>